<proteinExistence type="predicted"/>
<evidence type="ECO:0000313" key="1">
    <source>
        <dbReference type="EMBL" id="OGY17889.1"/>
    </source>
</evidence>
<name>A0A1G1VR62_9BACT</name>
<dbReference type="AlphaFoldDB" id="A0A1G1VR62"/>
<gene>
    <name evidence="1" type="ORF">A2784_01675</name>
</gene>
<comment type="caution">
    <text evidence="1">The sequence shown here is derived from an EMBL/GenBank/DDBJ whole genome shotgun (WGS) entry which is preliminary data.</text>
</comment>
<evidence type="ECO:0008006" key="3">
    <source>
        <dbReference type="Google" id="ProtNLM"/>
    </source>
</evidence>
<organism evidence="1 2">
    <name type="scientific">Candidatus Chisholmbacteria bacterium RIFCSPHIGHO2_01_FULL_48_12</name>
    <dbReference type="NCBI Taxonomy" id="1797589"/>
    <lineage>
        <taxon>Bacteria</taxon>
        <taxon>Candidatus Chisholmiibacteriota</taxon>
    </lineage>
</organism>
<protein>
    <recommendedName>
        <fullName evidence="3">HTH arsR-type domain-containing protein</fullName>
    </recommendedName>
</protein>
<evidence type="ECO:0000313" key="2">
    <source>
        <dbReference type="Proteomes" id="UP000177324"/>
    </source>
</evidence>
<reference evidence="1 2" key="1">
    <citation type="journal article" date="2016" name="Nat. Commun.">
        <title>Thousands of microbial genomes shed light on interconnected biogeochemical processes in an aquifer system.</title>
        <authorList>
            <person name="Anantharaman K."/>
            <person name="Brown C.T."/>
            <person name="Hug L.A."/>
            <person name="Sharon I."/>
            <person name="Castelle C.J."/>
            <person name="Probst A.J."/>
            <person name="Thomas B.C."/>
            <person name="Singh A."/>
            <person name="Wilkins M.J."/>
            <person name="Karaoz U."/>
            <person name="Brodie E.L."/>
            <person name="Williams K.H."/>
            <person name="Hubbard S.S."/>
            <person name="Banfield J.F."/>
        </authorList>
    </citation>
    <scope>NUCLEOTIDE SEQUENCE [LARGE SCALE GENOMIC DNA]</scope>
</reference>
<dbReference type="InterPro" id="IPR036390">
    <property type="entry name" value="WH_DNA-bd_sf"/>
</dbReference>
<dbReference type="Proteomes" id="UP000177324">
    <property type="component" value="Unassembled WGS sequence"/>
</dbReference>
<dbReference type="STRING" id="1797589.A2784_01675"/>
<sequence>MLLADPAEMYYVRQLTRLTGEEINAVRRELLRMVDRGIVKAEPRGNRVYYWFRHDYGFYEELLRLVAKTTGLGGAIRKNKAKLGKVKLVMFSGKFVHHHERSQDEVDVLVVGTVVLPELAKLVRAEEVVRKTEINYTAMLPEEFGFRRSRRDPFIMGILSQSRVMIMGTETDLLG</sequence>
<dbReference type="SUPFAM" id="SSF46785">
    <property type="entry name" value="Winged helix' DNA-binding domain"/>
    <property type="match status" value="1"/>
</dbReference>
<dbReference type="EMBL" id="MHCH01000014">
    <property type="protein sequence ID" value="OGY17889.1"/>
    <property type="molecule type" value="Genomic_DNA"/>
</dbReference>
<accession>A0A1G1VR62</accession>